<reference evidence="2" key="1">
    <citation type="submission" date="2018-05" db="EMBL/GenBank/DDBJ databases">
        <authorList>
            <person name="Lanie J.A."/>
            <person name="Ng W.-L."/>
            <person name="Kazmierczak K.M."/>
            <person name="Andrzejewski T.M."/>
            <person name="Davidsen T.M."/>
            <person name="Wayne K.J."/>
            <person name="Tettelin H."/>
            <person name="Glass J.I."/>
            <person name="Rusch D."/>
            <person name="Podicherti R."/>
            <person name="Tsui H.-C.T."/>
            <person name="Winkler M.E."/>
        </authorList>
    </citation>
    <scope>NUCLEOTIDE SEQUENCE</scope>
</reference>
<dbReference type="PRINTS" id="PR00111">
    <property type="entry name" value="ABHYDROLASE"/>
</dbReference>
<dbReference type="PANTHER" id="PTHR43798:SF33">
    <property type="entry name" value="HYDROLASE, PUTATIVE (AFU_ORTHOLOGUE AFUA_2G14860)-RELATED"/>
    <property type="match status" value="1"/>
</dbReference>
<dbReference type="InterPro" id="IPR000073">
    <property type="entry name" value="AB_hydrolase_1"/>
</dbReference>
<dbReference type="InterPro" id="IPR029058">
    <property type="entry name" value="AB_hydrolase_fold"/>
</dbReference>
<dbReference type="InterPro" id="IPR050266">
    <property type="entry name" value="AB_hydrolase_sf"/>
</dbReference>
<sequence length="294" mass="33875">MHSATPTSHSYYSQRLRLHYLDWGNFDAPPLLLVHGNRDHCHNWDWVAQALRDEYHVIALDFRGHGDSQWVHGSTYNHTDYVYDLAQLIYQLKLAPLKIIAHSLGGSVALRYAGVFPENIEKMVIIEGTGGPAWAHQDMPVHEKMRAWIESTRAVSGRLPKRYEALEDAYQRMHNENSHLTEDQARHLTGHGSNQNEDGSYSWKFDNYSHVMAAFDISLEQTRALWKRILSPLLLLSGSESLFGQNTETDPDEYFANASHIILENAGHWVHHDQLEQFLTLTRHFFCEPHSEPL</sequence>
<dbReference type="EMBL" id="UINC01009920">
    <property type="protein sequence ID" value="SVA44341.1"/>
    <property type="molecule type" value="Genomic_DNA"/>
</dbReference>
<dbReference type="Gene3D" id="3.40.50.1820">
    <property type="entry name" value="alpha/beta hydrolase"/>
    <property type="match status" value="1"/>
</dbReference>
<gene>
    <name evidence="2" type="ORF">METZ01_LOCUS97195</name>
</gene>
<dbReference type="Pfam" id="PF00561">
    <property type="entry name" value="Abhydrolase_1"/>
    <property type="match status" value="1"/>
</dbReference>
<dbReference type="AlphaFoldDB" id="A0A381VW97"/>
<evidence type="ECO:0000259" key="1">
    <source>
        <dbReference type="Pfam" id="PF00561"/>
    </source>
</evidence>
<organism evidence="2">
    <name type="scientific">marine metagenome</name>
    <dbReference type="NCBI Taxonomy" id="408172"/>
    <lineage>
        <taxon>unclassified sequences</taxon>
        <taxon>metagenomes</taxon>
        <taxon>ecological metagenomes</taxon>
    </lineage>
</organism>
<protein>
    <recommendedName>
        <fullName evidence="1">AB hydrolase-1 domain-containing protein</fullName>
    </recommendedName>
</protein>
<dbReference type="PANTHER" id="PTHR43798">
    <property type="entry name" value="MONOACYLGLYCEROL LIPASE"/>
    <property type="match status" value="1"/>
</dbReference>
<dbReference type="SUPFAM" id="SSF53474">
    <property type="entry name" value="alpha/beta-Hydrolases"/>
    <property type="match status" value="1"/>
</dbReference>
<accession>A0A381VW97</accession>
<name>A0A381VW97_9ZZZZ</name>
<proteinExistence type="predicted"/>
<feature type="domain" description="AB hydrolase-1" evidence="1">
    <location>
        <begin position="29"/>
        <end position="273"/>
    </location>
</feature>
<evidence type="ECO:0000313" key="2">
    <source>
        <dbReference type="EMBL" id="SVA44341.1"/>
    </source>
</evidence>
<dbReference type="GO" id="GO:0016020">
    <property type="term" value="C:membrane"/>
    <property type="evidence" value="ECO:0007669"/>
    <property type="project" value="TreeGrafter"/>
</dbReference>